<dbReference type="PANTHER" id="PTHR43591">
    <property type="entry name" value="METHYLTRANSFERASE"/>
    <property type="match status" value="1"/>
</dbReference>
<keyword evidence="2 6" id="KW-0489">Methyltransferase</keyword>
<dbReference type="GO" id="GO:0008168">
    <property type="term" value="F:methyltransferase activity"/>
    <property type="evidence" value="ECO:0007669"/>
    <property type="project" value="UniProtKB-KW"/>
</dbReference>
<organism evidence="6 7">
    <name type="scientific">Flavobacterium pisciphilum</name>
    <dbReference type="NCBI Taxonomy" id="2893755"/>
    <lineage>
        <taxon>Bacteria</taxon>
        <taxon>Pseudomonadati</taxon>
        <taxon>Bacteroidota</taxon>
        <taxon>Flavobacteriia</taxon>
        <taxon>Flavobacteriales</taxon>
        <taxon>Flavobacteriaceae</taxon>
        <taxon>Flavobacterium</taxon>
    </lineage>
</organism>
<evidence type="ECO:0000259" key="5">
    <source>
        <dbReference type="Pfam" id="PF13649"/>
    </source>
</evidence>
<name>A0ABS8N043_9FLAO</name>
<evidence type="ECO:0000313" key="7">
    <source>
        <dbReference type="Proteomes" id="UP001430919"/>
    </source>
</evidence>
<dbReference type="Gene3D" id="3.40.50.150">
    <property type="entry name" value="Vaccinia Virus protein VP39"/>
    <property type="match status" value="1"/>
</dbReference>
<protein>
    <submittedName>
        <fullName evidence="6">Class I SAM-dependent methyltransferase</fullName>
    </submittedName>
</protein>
<evidence type="ECO:0000256" key="2">
    <source>
        <dbReference type="ARBA" id="ARBA00022603"/>
    </source>
</evidence>
<dbReference type="InterPro" id="IPR004033">
    <property type="entry name" value="UbiE/COQ5_MeTrFase"/>
</dbReference>
<dbReference type="PROSITE" id="PS51608">
    <property type="entry name" value="SAM_MT_UBIE"/>
    <property type="match status" value="1"/>
</dbReference>
<dbReference type="PANTHER" id="PTHR43591:SF24">
    <property type="entry name" value="2-METHOXY-6-POLYPRENYL-1,4-BENZOQUINOL METHYLASE, MITOCHONDRIAL"/>
    <property type="match status" value="1"/>
</dbReference>
<dbReference type="InterPro" id="IPR029063">
    <property type="entry name" value="SAM-dependent_MTases_sf"/>
</dbReference>
<dbReference type="GO" id="GO:0032259">
    <property type="term" value="P:methylation"/>
    <property type="evidence" value="ECO:0007669"/>
    <property type="project" value="UniProtKB-KW"/>
</dbReference>
<keyword evidence="3" id="KW-0808">Transferase</keyword>
<keyword evidence="4" id="KW-0949">S-adenosyl-L-methionine</keyword>
<dbReference type="InterPro" id="IPR041698">
    <property type="entry name" value="Methyltransf_25"/>
</dbReference>
<dbReference type="Pfam" id="PF13649">
    <property type="entry name" value="Methyltransf_25"/>
    <property type="match status" value="1"/>
</dbReference>
<dbReference type="RefSeq" id="WP_229991199.1">
    <property type="nucleotide sequence ID" value="NZ_JAJJMO010000001.1"/>
</dbReference>
<dbReference type="EMBL" id="JAJJMO010000001">
    <property type="protein sequence ID" value="MCC9074388.1"/>
    <property type="molecule type" value="Genomic_DNA"/>
</dbReference>
<keyword evidence="1" id="KW-0474">Menaquinone biosynthesis</keyword>
<sequence length="281" mass="31169">MEKQFQEISEQQKASWNKFSSGWKKWDSEIRDFMQPFANEIIILLKPKGSEMILDVAAGTGEPGLSIASMLTGGKVIITDLADDMLNIARENASKKRITNVEFHACDVSELPFAENTFDSISCRMGFMFFPDMLLAAKEMLRVLKPGGKIAIAVWSGPDKNFWITAIGDTINRNMQLPALPFGAPGMFRCAKSGLMMDIFKQAGFKNTSEKEVIGKLKCGTADVYWAMMTEIAAPFVGALSKADDAMKQKIKKEVYRLVHEKFPVGNVIIDGSSLIVYGEK</sequence>
<dbReference type="CDD" id="cd02440">
    <property type="entry name" value="AdoMet_MTases"/>
    <property type="match status" value="1"/>
</dbReference>
<reference evidence="6" key="1">
    <citation type="submission" date="2021-11" db="EMBL/GenBank/DDBJ databases">
        <title>Description of novel Flavobacterium species.</title>
        <authorList>
            <person name="Saticioglu I.B."/>
            <person name="Ay H."/>
            <person name="Altun S."/>
            <person name="Duman M."/>
        </authorList>
    </citation>
    <scope>NUCLEOTIDE SEQUENCE</scope>
    <source>
        <strain evidence="6">F-65</strain>
    </source>
</reference>
<evidence type="ECO:0000256" key="1">
    <source>
        <dbReference type="ARBA" id="ARBA00022428"/>
    </source>
</evidence>
<dbReference type="SUPFAM" id="SSF53335">
    <property type="entry name" value="S-adenosyl-L-methionine-dependent methyltransferases"/>
    <property type="match status" value="1"/>
</dbReference>
<evidence type="ECO:0000313" key="6">
    <source>
        <dbReference type="EMBL" id="MCC9074388.1"/>
    </source>
</evidence>
<gene>
    <name evidence="6" type="ORF">LNQ49_22600</name>
</gene>
<evidence type="ECO:0000256" key="4">
    <source>
        <dbReference type="ARBA" id="ARBA00022691"/>
    </source>
</evidence>
<proteinExistence type="predicted"/>
<accession>A0ABS8N043</accession>
<feature type="domain" description="Methyltransferase" evidence="5">
    <location>
        <begin position="53"/>
        <end position="148"/>
    </location>
</feature>
<evidence type="ECO:0000256" key="3">
    <source>
        <dbReference type="ARBA" id="ARBA00022679"/>
    </source>
</evidence>
<dbReference type="Proteomes" id="UP001430919">
    <property type="component" value="Unassembled WGS sequence"/>
</dbReference>
<comment type="caution">
    <text evidence="6">The sequence shown here is derived from an EMBL/GenBank/DDBJ whole genome shotgun (WGS) entry which is preliminary data.</text>
</comment>
<keyword evidence="7" id="KW-1185">Reference proteome</keyword>